<keyword evidence="2" id="KW-1133">Transmembrane helix</keyword>
<dbReference type="GO" id="GO:0005576">
    <property type="term" value="C:extracellular region"/>
    <property type="evidence" value="ECO:0007669"/>
    <property type="project" value="InterPro"/>
</dbReference>
<sequence>MDTAAEDKDMLQKELLDRDRFLDEFPMVKMELEERIRELHALADKVDKTHRDCTISCVVANSVSAFSGVLTILGLALAPVTAGVSLSLSATGMGLGTAAAITSVSTSIVEHSNRLSAKSKASKLLSTGHCEGVVKAVLRNTANLVDTTVRCIRNSSNIKKSMHVIKLAKDNPHLVADARCLMTTGKISIQSAGLSQSGSDFLIMMMMMVVVVMTTE</sequence>
<evidence type="ECO:0000313" key="3">
    <source>
        <dbReference type="Proteomes" id="UP000248480"/>
    </source>
</evidence>
<protein>
    <submittedName>
        <fullName evidence="4">Apolipoprotein L3-like isoform X2</fullName>
    </submittedName>
</protein>
<keyword evidence="2" id="KW-0472">Membrane</keyword>
<dbReference type="GO" id="GO:0042157">
    <property type="term" value="P:lipoprotein metabolic process"/>
    <property type="evidence" value="ECO:0007669"/>
    <property type="project" value="InterPro"/>
</dbReference>
<feature type="transmembrane region" description="Helical" evidence="2">
    <location>
        <begin position="86"/>
        <end position="109"/>
    </location>
</feature>
<feature type="transmembrane region" description="Helical" evidence="2">
    <location>
        <begin position="58"/>
        <end position="80"/>
    </location>
</feature>
<dbReference type="Proteomes" id="UP000248480">
    <property type="component" value="Unplaced"/>
</dbReference>
<dbReference type="PANTHER" id="PTHR14096">
    <property type="entry name" value="APOLIPOPROTEIN L"/>
    <property type="match status" value="1"/>
</dbReference>
<feature type="transmembrane region" description="Helical" evidence="2">
    <location>
        <begin position="198"/>
        <end position="215"/>
    </location>
</feature>
<comment type="similarity">
    <text evidence="1">Belongs to the apolipoprotein L family.</text>
</comment>
<evidence type="ECO:0000256" key="1">
    <source>
        <dbReference type="ARBA" id="ARBA00010090"/>
    </source>
</evidence>
<evidence type="ECO:0000256" key="2">
    <source>
        <dbReference type="SAM" id="Phobius"/>
    </source>
</evidence>
<dbReference type="Pfam" id="PF05461">
    <property type="entry name" value="ApoL"/>
    <property type="match status" value="1"/>
</dbReference>
<dbReference type="GO" id="GO:0006869">
    <property type="term" value="P:lipid transport"/>
    <property type="evidence" value="ECO:0007669"/>
    <property type="project" value="InterPro"/>
</dbReference>
<dbReference type="InterPro" id="IPR008405">
    <property type="entry name" value="ApoL"/>
</dbReference>
<dbReference type="RefSeq" id="XP_023584797.1">
    <property type="nucleotide sequence ID" value="XM_023729029.1"/>
</dbReference>
<reference evidence="4" key="1">
    <citation type="submission" date="2025-08" db="UniProtKB">
        <authorList>
            <consortium name="RefSeq"/>
        </authorList>
    </citation>
    <scope>IDENTIFICATION</scope>
</reference>
<dbReference type="GeneID" id="101341315"/>
<keyword evidence="3" id="KW-1185">Reference proteome</keyword>
<keyword evidence="2" id="KW-0812">Transmembrane</keyword>
<dbReference type="AlphaFoldDB" id="A0A2Y9QRX9"/>
<dbReference type="GO" id="GO:0016020">
    <property type="term" value="C:membrane"/>
    <property type="evidence" value="ECO:0007669"/>
    <property type="project" value="TreeGrafter"/>
</dbReference>
<dbReference type="GO" id="GO:0008289">
    <property type="term" value="F:lipid binding"/>
    <property type="evidence" value="ECO:0007669"/>
    <property type="project" value="InterPro"/>
</dbReference>
<name>A0A2Y9QRX9_TRIMA</name>
<evidence type="ECO:0000313" key="4">
    <source>
        <dbReference type="RefSeq" id="XP_023584797.1"/>
    </source>
</evidence>
<proteinExistence type="inferred from homology"/>
<accession>A0A2Y9QRX9</accession>
<organism evidence="3 4">
    <name type="scientific">Trichechus manatus latirostris</name>
    <name type="common">Florida manatee</name>
    <dbReference type="NCBI Taxonomy" id="127582"/>
    <lineage>
        <taxon>Eukaryota</taxon>
        <taxon>Metazoa</taxon>
        <taxon>Chordata</taxon>
        <taxon>Craniata</taxon>
        <taxon>Vertebrata</taxon>
        <taxon>Euteleostomi</taxon>
        <taxon>Mammalia</taxon>
        <taxon>Eutheria</taxon>
        <taxon>Afrotheria</taxon>
        <taxon>Sirenia</taxon>
        <taxon>Trichechidae</taxon>
        <taxon>Trichechus</taxon>
    </lineage>
</organism>
<dbReference type="PANTHER" id="PTHR14096:SF27">
    <property type="entry name" value="APOLIPOPROTEIN L2"/>
    <property type="match status" value="1"/>
</dbReference>
<gene>
    <name evidence="4" type="primary">LOC101341315</name>
</gene>